<proteinExistence type="predicted"/>
<dbReference type="AlphaFoldDB" id="A0A2K3UXD1"/>
<dbReference type="EMBL" id="PPPD01000001">
    <property type="protein sequence ID" value="PNY81178.1"/>
    <property type="molecule type" value="Genomic_DNA"/>
</dbReference>
<evidence type="ECO:0000313" key="1">
    <source>
        <dbReference type="EMBL" id="PNY81178.1"/>
    </source>
</evidence>
<protein>
    <submittedName>
        <fullName evidence="1">Uncharacterized protein</fullName>
    </submittedName>
</protein>
<reference evidence="1 2" key="1">
    <citation type="submission" date="2018-01" db="EMBL/GenBank/DDBJ databases">
        <title>Deinococcus koreensis sp. nov., a radiation-resistant bacterium isolated from river water.</title>
        <authorList>
            <person name="Choi A."/>
        </authorList>
    </citation>
    <scope>NUCLEOTIDE SEQUENCE [LARGE SCALE GENOMIC DNA]</scope>
    <source>
        <strain evidence="1 2">SJW1-2</strain>
    </source>
</reference>
<evidence type="ECO:0000313" key="2">
    <source>
        <dbReference type="Proteomes" id="UP000236379"/>
    </source>
</evidence>
<organism evidence="1 2">
    <name type="scientific">Deinococcus koreensis</name>
    <dbReference type="NCBI Taxonomy" id="2054903"/>
    <lineage>
        <taxon>Bacteria</taxon>
        <taxon>Thermotogati</taxon>
        <taxon>Deinococcota</taxon>
        <taxon>Deinococci</taxon>
        <taxon>Deinococcales</taxon>
        <taxon>Deinococcaceae</taxon>
        <taxon>Deinococcus</taxon>
    </lineage>
</organism>
<accession>A0A2K3UXD1</accession>
<gene>
    <name evidence="1" type="ORF">CVO96_07100</name>
</gene>
<name>A0A2K3UXD1_9DEIO</name>
<sequence>MKQLVESGAVRDASSFIEEAVQRALSERKFRTLELELTAFDDPAHVAAVAAAGDDGLDDIATELRRD</sequence>
<dbReference type="Proteomes" id="UP000236379">
    <property type="component" value="Unassembled WGS sequence"/>
</dbReference>
<comment type="caution">
    <text evidence="1">The sequence shown here is derived from an EMBL/GenBank/DDBJ whole genome shotgun (WGS) entry which is preliminary data.</text>
</comment>
<keyword evidence="2" id="KW-1185">Reference proteome</keyword>